<evidence type="ECO:0000256" key="9">
    <source>
        <dbReference type="ARBA" id="ARBA00023163"/>
    </source>
</evidence>
<dbReference type="GO" id="GO:0006357">
    <property type="term" value="P:regulation of transcription by RNA polymerase II"/>
    <property type="evidence" value="ECO:0007669"/>
    <property type="project" value="TreeGrafter"/>
</dbReference>
<dbReference type="OrthoDB" id="10046198at2759"/>
<evidence type="ECO:0000256" key="6">
    <source>
        <dbReference type="ARBA" id="ARBA00022833"/>
    </source>
</evidence>
<dbReference type="InterPro" id="IPR051497">
    <property type="entry name" value="Dev/Hematopoietic_TF"/>
</dbReference>
<feature type="region of interest" description="Disordered" evidence="12">
    <location>
        <begin position="156"/>
        <end position="191"/>
    </location>
</feature>
<protein>
    <submittedName>
        <fullName evidence="16">Zinc finger transcription factor Trps1 (inferred by orthology to a human protein)</fullName>
    </submittedName>
</protein>
<dbReference type="GO" id="GO:0000978">
    <property type="term" value="F:RNA polymerase II cis-regulatory region sequence-specific DNA binding"/>
    <property type="evidence" value="ECO:0007669"/>
    <property type="project" value="TreeGrafter"/>
</dbReference>
<dbReference type="Pfam" id="PF23611">
    <property type="entry name" value="zf-C2H2_16"/>
    <property type="match status" value="1"/>
</dbReference>
<dbReference type="Gene3D" id="3.30.160.60">
    <property type="entry name" value="Classic Zinc Finger"/>
    <property type="match status" value="2"/>
</dbReference>
<dbReference type="PROSITE" id="PS00028">
    <property type="entry name" value="ZINC_FINGER_C2H2_1"/>
    <property type="match status" value="1"/>
</dbReference>
<evidence type="ECO:0000256" key="11">
    <source>
        <dbReference type="PROSITE-ProRule" id="PRU00042"/>
    </source>
</evidence>
<gene>
    <name evidence="14" type="ORF">ASIM_LOCUS14042</name>
</gene>
<comment type="subcellular location">
    <subcellularLocation>
        <location evidence="1">Nucleus</location>
    </subcellularLocation>
</comment>
<dbReference type="SUPFAM" id="SSF57667">
    <property type="entry name" value="beta-beta-alpha zinc fingers"/>
    <property type="match status" value="1"/>
</dbReference>
<evidence type="ECO:0000256" key="12">
    <source>
        <dbReference type="SAM" id="MobiDB-lite"/>
    </source>
</evidence>
<keyword evidence="3" id="KW-0479">Metal-binding</keyword>
<dbReference type="PANTHER" id="PTHR45993:SF6">
    <property type="entry name" value="C2H2-TYPE DOMAIN-CONTAINING PROTEIN"/>
    <property type="match status" value="1"/>
</dbReference>
<keyword evidence="8" id="KW-0805">Transcription regulation</keyword>
<proteinExistence type="predicted"/>
<dbReference type="GO" id="GO:0005634">
    <property type="term" value="C:nucleus"/>
    <property type="evidence" value="ECO:0007669"/>
    <property type="project" value="UniProtKB-SubCell"/>
</dbReference>
<keyword evidence="4" id="KW-0677">Repeat</keyword>
<dbReference type="FunFam" id="3.30.160.60:FF:000046">
    <property type="entry name" value="Putative B-cell lymphoma/leukemia 11A"/>
    <property type="match status" value="1"/>
</dbReference>
<reference evidence="16" key="1">
    <citation type="submission" date="2017-02" db="UniProtKB">
        <authorList>
            <consortium name="WormBaseParasite"/>
        </authorList>
    </citation>
    <scope>IDENTIFICATION</scope>
</reference>
<feature type="compositionally biased region" description="Acidic residues" evidence="12">
    <location>
        <begin position="180"/>
        <end position="191"/>
    </location>
</feature>
<evidence type="ECO:0000256" key="5">
    <source>
        <dbReference type="ARBA" id="ARBA00022771"/>
    </source>
</evidence>
<evidence type="ECO:0000256" key="2">
    <source>
        <dbReference type="ARBA" id="ARBA00022499"/>
    </source>
</evidence>
<dbReference type="InterPro" id="IPR056438">
    <property type="entry name" value="Znf-C2H2_CTCF"/>
</dbReference>
<dbReference type="EMBL" id="UYRR01031592">
    <property type="protein sequence ID" value="VDK51278.1"/>
    <property type="molecule type" value="Genomic_DNA"/>
</dbReference>
<feature type="compositionally biased region" description="Low complexity" evidence="12">
    <location>
        <begin position="156"/>
        <end position="170"/>
    </location>
</feature>
<evidence type="ECO:0000256" key="10">
    <source>
        <dbReference type="ARBA" id="ARBA00023242"/>
    </source>
</evidence>
<feature type="domain" description="C2H2-type" evidence="13">
    <location>
        <begin position="6"/>
        <end position="26"/>
    </location>
</feature>
<name>A0A0M3K195_ANISI</name>
<evidence type="ECO:0000313" key="15">
    <source>
        <dbReference type="Proteomes" id="UP000267096"/>
    </source>
</evidence>
<keyword evidence="6" id="KW-0862">Zinc</keyword>
<evidence type="ECO:0000313" key="16">
    <source>
        <dbReference type="WBParaSite" id="ASIM_0001463201-mRNA-1"/>
    </source>
</evidence>
<keyword evidence="9" id="KW-0804">Transcription</keyword>
<dbReference type="Pfam" id="PF00096">
    <property type="entry name" value="zf-C2H2"/>
    <property type="match status" value="1"/>
</dbReference>
<evidence type="ECO:0000313" key="14">
    <source>
        <dbReference type="EMBL" id="VDK51278.1"/>
    </source>
</evidence>
<keyword evidence="2" id="KW-1017">Isopeptide bond</keyword>
<feature type="domain" description="C2H2-type" evidence="13">
    <location>
        <begin position="27"/>
        <end position="54"/>
    </location>
</feature>
<reference evidence="14 15" key="2">
    <citation type="submission" date="2018-11" db="EMBL/GenBank/DDBJ databases">
        <authorList>
            <consortium name="Pathogen Informatics"/>
        </authorList>
    </citation>
    <scope>NUCLEOTIDE SEQUENCE [LARGE SCALE GENOMIC DNA]</scope>
</reference>
<dbReference type="AlphaFoldDB" id="A0A0M3K195"/>
<evidence type="ECO:0000256" key="3">
    <source>
        <dbReference type="ARBA" id="ARBA00022723"/>
    </source>
</evidence>
<organism evidence="16">
    <name type="scientific">Anisakis simplex</name>
    <name type="common">Herring worm</name>
    <dbReference type="NCBI Taxonomy" id="6269"/>
    <lineage>
        <taxon>Eukaryota</taxon>
        <taxon>Metazoa</taxon>
        <taxon>Ecdysozoa</taxon>
        <taxon>Nematoda</taxon>
        <taxon>Chromadorea</taxon>
        <taxon>Rhabditida</taxon>
        <taxon>Spirurina</taxon>
        <taxon>Ascaridomorpha</taxon>
        <taxon>Ascaridoidea</taxon>
        <taxon>Anisakidae</taxon>
        <taxon>Anisakis</taxon>
        <taxon>Anisakis simplex complex</taxon>
    </lineage>
</organism>
<dbReference type="WBParaSite" id="ASIM_0001463201-mRNA-1">
    <property type="protein sequence ID" value="ASIM_0001463201-mRNA-1"/>
    <property type="gene ID" value="ASIM_0001463201"/>
</dbReference>
<keyword evidence="7" id="KW-0832">Ubl conjugation</keyword>
<keyword evidence="10" id="KW-0539">Nucleus</keyword>
<dbReference type="PANTHER" id="PTHR45993">
    <property type="entry name" value="B-CELL LYMPHOMA/LEUKEMIA 11"/>
    <property type="match status" value="1"/>
</dbReference>
<feature type="region of interest" description="Disordered" evidence="12">
    <location>
        <begin position="90"/>
        <end position="112"/>
    </location>
</feature>
<keyword evidence="5 11" id="KW-0863">Zinc-finger</keyword>
<dbReference type="InterPro" id="IPR013087">
    <property type="entry name" value="Znf_C2H2_type"/>
</dbReference>
<accession>A0A0M3K195</accession>
<dbReference type="GO" id="GO:0003700">
    <property type="term" value="F:DNA-binding transcription factor activity"/>
    <property type="evidence" value="ECO:0007669"/>
    <property type="project" value="TreeGrafter"/>
</dbReference>
<sequence length="215" mass="23600">MKAFVKVFTNRSNLIVHLRSHTGEKPYKCRLCPYACAQSSKLTRHMRTHGQQGKETYHCYICHMPFSVHSTLEKHMRKCVVAANIKHLTTSQQSSPIASDNANETTSKPTTSSLADANTLLALSNVSLNNSQLPAGVSQSNQIVLNWLQAMNVNSSSSSGGNSALPSGGSTANNNKEEFNGDDDEMEETEASELQQETKKVNFAYFVPVSQTILF</sequence>
<evidence type="ECO:0000256" key="8">
    <source>
        <dbReference type="ARBA" id="ARBA00023015"/>
    </source>
</evidence>
<dbReference type="GO" id="GO:0008270">
    <property type="term" value="F:zinc ion binding"/>
    <property type="evidence" value="ECO:0007669"/>
    <property type="project" value="UniProtKB-KW"/>
</dbReference>
<dbReference type="Proteomes" id="UP000267096">
    <property type="component" value="Unassembled WGS sequence"/>
</dbReference>
<dbReference type="InterPro" id="IPR036236">
    <property type="entry name" value="Znf_C2H2_sf"/>
</dbReference>
<evidence type="ECO:0000256" key="1">
    <source>
        <dbReference type="ARBA" id="ARBA00004123"/>
    </source>
</evidence>
<dbReference type="PROSITE" id="PS50157">
    <property type="entry name" value="ZINC_FINGER_C2H2_2"/>
    <property type="match status" value="2"/>
</dbReference>
<keyword evidence="15" id="KW-1185">Reference proteome</keyword>
<evidence type="ECO:0000259" key="13">
    <source>
        <dbReference type="PROSITE" id="PS50157"/>
    </source>
</evidence>
<dbReference type="SMART" id="SM00355">
    <property type="entry name" value="ZnF_C2H2"/>
    <property type="match status" value="2"/>
</dbReference>
<evidence type="ECO:0000256" key="4">
    <source>
        <dbReference type="ARBA" id="ARBA00022737"/>
    </source>
</evidence>
<evidence type="ECO:0000256" key="7">
    <source>
        <dbReference type="ARBA" id="ARBA00022843"/>
    </source>
</evidence>